<dbReference type="AlphaFoldDB" id="A0AAQ3SIJ6"/>
<evidence type="ECO:0000313" key="2">
    <source>
        <dbReference type="EMBL" id="WVZ52892.1"/>
    </source>
</evidence>
<gene>
    <name evidence="2" type="ORF">U9M48_003896</name>
</gene>
<feature type="region of interest" description="Disordered" evidence="1">
    <location>
        <begin position="1"/>
        <end position="67"/>
    </location>
</feature>
<protein>
    <submittedName>
        <fullName evidence="2">Uncharacterized protein</fullName>
    </submittedName>
</protein>
<proteinExistence type="predicted"/>
<organism evidence="2 3">
    <name type="scientific">Paspalum notatum var. saurae</name>
    <dbReference type="NCBI Taxonomy" id="547442"/>
    <lineage>
        <taxon>Eukaryota</taxon>
        <taxon>Viridiplantae</taxon>
        <taxon>Streptophyta</taxon>
        <taxon>Embryophyta</taxon>
        <taxon>Tracheophyta</taxon>
        <taxon>Spermatophyta</taxon>
        <taxon>Magnoliopsida</taxon>
        <taxon>Liliopsida</taxon>
        <taxon>Poales</taxon>
        <taxon>Poaceae</taxon>
        <taxon>PACMAD clade</taxon>
        <taxon>Panicoideae</taxon>
        <taxon>Andropogonodae</taxon>
        <taxon>Paspaleae</taxon>
        <taxon>Paspalinae</taxon>
        <taxon>Paspalum</taxon>
    </lineage>
</organism>
<sequence>MALAPPRRFTSSRSASVAGCRGRATPAQPPYHPSPLRHPAGPPLPPSAAPSEHPARPPDPPPPHGLLQFVRRGQRIIQSIVFMQRRWPGLHYPPRLPHPGDERRWLRPPASLARIRPWQPGRPADPEARGLAQTQWFAYIWGLHHSWQTAGRPWSLQVVSSVGYSDCRHDALHEIRTCWDSGSTGSTHYAQ</sequence>
<reference evidence="2 3" key="1">
    <citation type="submission" date="2024-02" db="EMBL/GenBank/DDBJ databases">
        <title>High-quality chromosome-scale genome assembly of Pensacola bahiagrass (Paspalum notatum Flugge var. saurae).</title>
        <authorList>
            <person name="Vega J.M."/>
            <person name="Podio M."/>
            <person name="Orjuela J."/>
            <person name="Siena L.A."/>
            <person name="Pessino S.C."/>
            <person name="Combes M.C."/>
            <person name="Mariac C."/>
            <person name="Albertini E."/>
            <person name="Pupilli F."/>
            <person name="Ortiz J.P.A."/>
            <person name="Leblanc O."/>
        </authorList>
    </citation>
    <scope>NUCLEOTIDE SEQUENCE [LARGE SCALE GENOMIC DNA]</scope>
    <source>
        <strain evidence="2">R1</strain>
        <tissue evidence="2">Leaf</tissue>
    </source>
</reference>
<dbReference type="Proteomes" id="UP001341281">
    <property type="component" value="Chromosome 01"/>
</dbReference>
<keyword evidence="3" id="KW-1185">Reference proteome</keyword>
<name>A0AAQ3SIJ6_PASNO</name>
<dbReference type="EMBL" id="CP144745">
    <property type="protein sequence ID" value="WVZ52892.1"/>
    <property type="molecule type" value="Genomic_DNA"/>
</dbReference>
<evidence type="ECO:0000256" key="1">
    <source>
        <dbReference type="SAM" id="MobiDB-lite"/>
    </source>
</evidence>
<evidence type="ECO:0000313" key="3">
    <source>
        <dbReference type="Proteomes" id="UP001341281"/>
    </source>
</evidence>
<accession>A0AAQ3SIJ6</accession>